<proteinExistence type="predicted"/>
<dbReference type="EMBL" id="LAZR01021781">
    <property type="protein sequence ID" value="KKL84155.1"/>
    <property type="molecule type" value="Genomic_DNA"/>
</dbReference>
<feature type="non-terminal residue" evidence="1">
    <location>
        <position position="27"/>
    </location>
</feature>
<comment type="caution">
    <text evidence="1">The sequence shown here is derived from an EMBL/GenBank/DDBJ whole genome shotgun (WGS) entry which is preliminary data.</text>
</comment>
<protein>
    <submittedName>
        <fullName evidence="1">Uncharacterized protein</fullName>
    </submittedName>
</protein>
<name>A0A0F9HR49_9ZZZZ</name>
<dbReference type="AlphaFoldDB" id="A0A0F9HR49"/>
<organism evidence="1">
    <name type="scientific">marine sediment metagenome</name>
    <dbReference type="NCBI Taxonomy" id="412755"/>
    <lineage>
        <taxon>unclassified sequences</taxon>
        <taxon>metagenomes</taxon>
        <taxon>ecological metagenomes</taxon>
    </lineage>
</organism>
<sequence>MPKGDIGSIIARSDIISNNLNNTFNCV</sequence>
<accession>A0A0F9HR49</accession>
<gene>
    <name evidence="1" type="ORF">LCGC14_1967610</name>
</gene>
<evidence type="ECO:0000313" key="1">
    <source>
        <dbReference type="EMBL" id="KKL84155.1"/>
    </source>
</evidence>
<reference evidence="1" key="1">
    <citation type="journal article" date="2015" name="Nature">
        <title>Complex archaea that bridge the gap between prokaryotes and eukaryotes.</title>
        <authorList>
            <person name="Spang A."/>
            <person name="Saw J.H."/>
            <person name="Jorgensen S.L."/>
            <person name="Zaremba-Niedzwiedzka K."/>
            <person name="Martijn J."/>
            <person name="Lind A.E."/>
            <person name="van Eijk R."/>
            <person name="Schleper C."/>
            <person name="Guy L."/>
            <person name="Ettema T.J."/>
        </authorList>
    </citation>
    <scope>NUCLEOTIDE SEQUENCE</scope>
</reference>